<feature type="compositionally biased region" description="Basic and acidic residues" evidence="1">
    <location>
        <begin position="191"/>
        <end position="207"/>
    </location>
</feature>
<reference evidence="5" key="1">
    <citation type="submission" date="2016-10" db="EMBL/GenBank/DDBJ databases">
        <authorList>
            <person name="Varghese N."/>
            <person name="Submissions S."/>
        </authorList>
    </citation>
    <scope>NUCLEOTIDE SEQUENCE [LARGE SCALE GENOMIC DNA]</scope>
    <source>
        <strain evidence="5">DSM 1565</strain>
    </source>
</reference>
<protein>
    <submittedName>
        <fullName evidence="4">TonB family C-terminal domain-containing protein</fullName>
    </submittedName>
</protein>
<dbReference type="PROSITE" id="PS52015">
    <property type="entry name" value="TONB_CTD"/>
    <property type="match status" value="1"/>
</dbReference>
<dbReference type="AlphaFoldDB" id="A0A1I7N2C0"/>
<organism evidence="4 5">
    <name type="scientific">Hyphomicrobium facile</name>
    <dbReference type="NCBI Taxonomy" id="51670"/>
    <lineage>
        <taxon>Bacteria</taxon>
        <taxon>Pseudomonadati</taxon>
        <taxon>Pseudomonadota</taxon>
        <taxon>Alphaproteobacteria</taxon>
        <taxon>Hyphomicrobiales</taxon>
        <taxon>Hyphomicrobiaceae</taxon>
        <taxon>Hyphomicrobium</taxon>
    </lineage>
</organism>
<accession>A0A1I7N2C0</accession>
<dbReference type="PRINTS" id="PR01217">
    <property type="entry name" value="PRICHEXTENSN"/>
</dbReference>
<evidence type="ECO:0000259" key="3">
    <source>
        <dbReference type="PROSITE" id="PS52015"/>
    </source>
</evidence>
<keyword evidence="5" id="KW-1185">Reference proteome</keyword>
<feature type="compositionally biased region" description="Low complexity" evidence="1">
    <location>
        <begin position="208"/>
        <end position="217"/>
    </location>
</feature>
<evidence type="ECO:0000313" key="4">
    <source>
        <dbReference type="EMBL" id="SFV28788.1"/>
    </source>
</evidence>
<evidence type="ECO:0000256" key="2">
    <source>
        <dbReference type="SAM" id="Phobius"/>
    </source>
</evidence>
<keyword evidence="2" id="KW-1133">Transmembrane helix</keyword>
<dbReference type="OrthoDB" id="7957043at2"/>
<gene>
    <name evidence="4" type="ORF">SAMN04488557_1093</name>
</gene>
<sequence>MTAEDVGQTAGLSIAGFARWGTGASNRERNFYIALACAAILHASFFISAAHNGDAKRLGSENGADDAISVSLVTEADLKSRAMADEPVTPPPGPMAPTQEAQPPPQPVPTPKPEEAQQQPQPEPPPPPQKQEKPQPETPPDVPEEVAEPDPVKPTQEAAAKPEEVSPESIPPDLFSLETEDPSKTQSSDKPTPKPEAKTESKPETKKPTPSKSASKPPAKPQKKNLAALDLSTPVAPSFGGGGGAAFQRPPGITRSGLNDAFARAVIRALQQTMPQLTGALGRVTVRILLSESGNVVEVKLLSGAKDPSLSQDVVFAAKQTSYPIPPAGSNLADRTFMVTYIYD</sequence>
<keyword evidence="2" id="KW-0472">Membrane</keyword>
<name>A0A1I7N2C0_9HYPH</name>
<feature type="domain" description="TonB C-terminal" evidence="3">
    <location>
        <begin position="256"/>
        <end position="344"/>
    </location>
</feature>
<feature type="transmembrane region" description="Helical" evidence="2">
    <location>
        <begin position="31"/>
        <end position="50"/>
    </location>
</feature>
<dbReference type="InterPro" id="IPR037682">
    <property type="entry name" value="TonB_C"/>
</dbReference>
<feature type="region of interest" description="Disordered" evidence="1">
    <location>
        <begin position="84"/>
        <end position="224"/>
    </location>
</feature>
<dbReference type="EMBL" id="FPCH01000001">
    <property type="protein sequence ID" value="SFV28788.1"/>
    <property type="molecule type" value="Genomic_DNA"/>
</dbReference>
<proteinExistence type="predicted"/>
<dbReference type="STRING" id="51670.SAMN04488557_1093"/>
<dbReference type="RefSeq" id="WP_092865195.1">
    <property type="nucleotide sequence ID" value="NZ_FPCH01000001.1"/>
</dbReference>
<dbReference type="SUPFAM" id="SSF74653">
    <property type="entry name" value="TolA/TonB C-terminal domain"/>
    <property type="match status" value="1"/>
</dbReference>
<evidence type="ECO:0000256" key="1">
    <source>
        <dbReference type="SAM" id="MobiDB-lite"/>
    </source>
</evidence>
<evidence type="ECO:0000313" key="5">
    <source>
        <dbReference type="Proteomes" id="UP000199423"/>
    </source>
</evidence>
<keyword evidence="2" id="KW-0812">Transmembrane</keyword>
<feature type="compositionally biased region" description="Pro residues" evidence="1">
    <location>
        <begin position="102"/>
        <end position="111"/>
    </location>
</feature>
<dbReference type="GO" id="GO:0055085">
    <property type="term" value="P:transmembrane transport"/>
    <property type="evidence" value="ECO:0007669"/>
    <property type="project" value="InterPro"/>
</dbReference>
<dbReference type="Proteomes" id="UP000199423">
    <property type="component" value="Unassembled WGS sequence"/>
</dbReference>